<dbReference type="PANTHER" id="PTHR36558:SF1">
    <property type="entry name" value="RESTRICTION ENDONUCLEASE DOMAIN-CONTAINING PROTEIN-RELATED"/>
    <property type="match status" value="1"/>
</dbReference>
<proteinExistence type="predicted"/>
<dbReference type="Proteomes" id="UP000287247">
    <property type="component" value="Unassembled WGS sequence"/>
</dbReference>
<dbReference type="EMBL" id="BDQK01000001">
    <property type="protein sequence ID" value="GBF79291.1"/>
    <property type="molecule type" value="Genomic_DNA"/>
</dbReference>
<dbReference type="Gene3D" id="3.90.1570.10">
    <property type="entry name" value="tt1808, chain A"/>
    <property type="match status" value="1"/>
</dbReference>
<keyword evidence="3" id="KW-1185">Reference proteome</keyword>
<protein>
    <recommendedName>
        <fullName evidence="1">Putative restriction endonuclease domain-containing protein</fullName>
    </recommendedName>
</protein>
<feature type="domain" description="Putative restriction endonuclease" evidence="1">
    <location>
        <begin position="12"/>
        <end position="180"/>
    </location>
</feature>
<comment type="caution">
    <text evidence="2">The sequence shown here is derived from an EMBL/GenBank/DDBJ whole genome shotgun (WGS) entry which is preliminary data.</text>
</comment>
<dbReference type="InterPro" id="IPR012296">
    <property type="entry name" value="Nuclease_put_TT1808"/>
</dbReference>
<dbReference type="PANTHER" id="PTHR36558">
    <property type="entry name" value="GLR1098 PROTEIN"/>
    <property type="match status" value="1"/>
</dbReference>
<evidence type="ECO:0000313" key="3">
    <source>
        <dbReference type="Proteomes" id="UP000287247"/>
    </source>
</evidence>
<evidence type="ECO:0000313" key="2">
    <source>
        <dbReference type="EMBL" id="GBF79291.1"/>
    </source>
</evidence>
<organism evidence="2 3">
    <name type="scientific">Aphanothece sacrum FPU1</name>
    <dbReference type="NCBI Taxonomy" id="1920663"/>
    <lineage>
        <taxon>Bacteria</taxon>
        <taxon>Bacillati</taxon>
        <taxon>Cyanobacteriota</taxon>
        <taxon>Cyanophyceae</taxon>
        <taxon>Oscillatoriophycideae</taxon>
        <taxon>Chroococcales</taxon>
        <taxon>Aphanothecaceae</taxon>
        <taxon>Aphanothece</taxon>
    </lineage>
</organism>
<dbReference type="InterPro" id="IPR011335">
    <property type="entry name" value="Restrct_endonuc-II-like"/>
</dbReference>
<dbReference type="RefSeq" id="WP_124977827.1">
    <property type="nucleotide sequence ID" value="NZ_BDQK01000001.1"/>
</dbReference>
<reference evidence="3" key="1">
    <citation type="submission" date="2017-05" db="EMBL/GenBank/DDBJ databases">
        <title>Physiological properties and genetic analysis related to exopolysaccharide production of fresh-water unicellular cyanobacterium Aphanothece sacrum, Suizenji Nori, that has been cultured as a food source in Japan.</title>
        <authorList>
            <person name="Kanesaki Y."/>
            <person name="Yoshikawa S."/>
            <person name="Ohki K."/>
        </authorList>
    </citation>
    <scope>NUCLEOTIDE SEQUENCE [LARGE SCALE GENOMIC DNA]</scope>
    <source>
        <strain evidence="3">FPU1</strain>
    </source>
</reference>
<name>A0A401IDG9_APHSA</name>
<gene>
    <name evidence="2" type="ORF">AsFPU1_0684</name>
</gene>
<dbReference type="Pfam" id="PF05685">
    <property type="entry name" value="Uma2"/>
    <property type="match status" value="1"/>
</dbReference>
<dbReference type="AlphaFoldDB" id="A0A401IDG9"/>
<dbReference type="InterPro" id="IPR008538">
    <property type="entry name" value="Uma2"/>
</dbReference>
<accession>A0A401IDG9</accession>
<sequence>MTIATEKQVYTPEEYLKLEKESTDKHEYRDGEIILMTGGTTNHNRLVLDFCTYLNLALMEQNSEVFAGDVRLWIPRYREYTYPDVMIVQEQPIYQLPGTTTITNPSLIVEVLSKSTKARDRGDKFRYYRSISEFKEYILIDQYNILVEHFVKTIEGKWVLTEYETKEAVLKLESVQFEITLQELYKRINFSESEQEETV</sequence>
<dbReference type="OrthoDB" id="422510at2"/>
<evidence type="ECO:0000259" key="1">
    <source>
        <dbReference type="Pfam" id="PF05685"/>
    </source>
</evidence>
<dbReference type="SUPFAM" id="SSF52980">
    <property type="entry name" value="Restriction endonuclease-like"/>
    <property type="match status" value="1"/>
</dbReference>
<dbReference type="CDD" id="cd06260">
    <property type="entry name" value="DUF820-like"/>
    <property type="match status" value="1"/>
</dbReference>